<feature type="region of interest" description="Disordered" evidence="2">
    <location>
        <begin position="1"/>
        <end position="120"/>
    </location>
</feature>
<evidence type="ECO:0000256" key="2">
    <source>
        <dbReference type="SAM" id="MobiDB-lite"/>
    </source>
</evidence>
<dbReference type="OrthoDB" id="9942608at2759"/>
<dbReference type="Gene3D" id="1.10.8.10">
    <property type="entry name" value="DNA helicase RuvA subunit, C-terminal domain"/>
    <property type="match status" value="1"/>
</dbReference>
<accession>B9W7T7</accession>
<dbReference type="GO" id="GO:0005737">
    <property type="term" value="C:cytoplasm"/>
    <property type="evidence" value="ECO:0007669"/>
    <property type="project" value="TreeGrafter"/>
</dbReference>
<dbReference type="GO" id="GO:0043130">
    <property type="term" value="F:ubiquitin binding"/>
    <property type="evidence" value="ECO:0007669"/>
    <property type="project" value="InterPro"/>
</dbReference>
<feature type="compositionally biased region" description="Acidic residues" evidence="2">
    <location>
        <begin position="393"/>
        <end position="402"/>
    </location>
</feature>
<dbReference type="SUPFAM" id="SSF46934">
    <property type="entry name" value="UBA-like"/>
    <property type="match status" value="1"/>
</dbReference>
<dbReference type="HOGENOM" id="CLU_037447_0_0_1"/>
<evidence type="ECO:0000313" key="4">
    <source>
        <dbReference type="CGD" id="CAL0000168515"/>
    </source>
</evidence>
<feature type="region of interest" description="Disordered" evidence="2">
    <location>
        <begin position="165"/>
        <end position="253"/>
    </location>
</feature>
<feature type="compositionally biased region" description="Polar residues" evidence="2">
    <location>
        <begin position="404"/>
        <end position="417"/>
    </location>
</feature>
<protein>
    <recommendedName>
        <fullName evidence="3">CUE domain-containing protein</fullName>
    </recommendedName>
</protein>
<dbReference type="AlphaFoldDB" id="B9W7T7"/>
<dbReference type="Pfam" id="PF02845">
    <property type="entry name" value="CUE"/>
    <property type="match status" value="1"/>
</dbReference>
<evidence type="ECO:0000313" key="6">
    <source>
        <dbReference type="Proteomes" id="UP000002605"/>
    </source>
</evidence>
<dbReference type="GO" id="GO:0006511">
    <property type="term" value="P:ubiquitin-dependent protein catabolic process"/>
    <property type="evidence" value="ECO:0007669"/>
    <property type="project" value="TreeGrafter"/>
</dbReference>
<dbReference type="EMBL" id="FM992688">
    <property type="protein sequence ID" value="CAX44750.1"/>
    <property type="molecule type" value="Genomic_DNA"/>
</dbReference>
<evidence type="ECO:0000256" key="1">
    <source>
        <dbReference type="ARBA" id="ARBA00022786"/>
    </source>
</evidence>
<feature type="compositionally biased region" description="Gly residues" evidence="2">
    <location>
        <begin position="177"/>
        <end position="186"/>
    </location>
</feature>
<evidence type="ECO:0000313" key="5">
    <source>
        <dbReference type="EMBL" id="CAX44750.1"/>
    </source>
</evidence>
<feature type="region of interest" description="Disordered" evidence="2">
    <location>
        <begin position="281"/>
        <end position="417"/>
    </location>
</feature>
<dbReference type="Proteomes" id="UP000002605">
    <property type="component" value="Chromosome 1"/>
</dbReference>
<dbReference type="GeneID" id="8044695"/>
<dbReference type="CGD" id="CAL0000168515">
    <property type="gene designation" value="Cd36_04910"/>
</dbReference>
<dbReference type="GO" id="GO:0031624">
    <property type="term" value="F:ubiquitin conjugating enzyme binding"/>
    <property type="evidence" value="ECO:0007669"/>
    <property type="project" value="TreeGrafter"/>
</dbReference>
<feature type="compositionally biased region" description="Acidic residues" evidence="2">
    <location>
        <begin position="86"/>
        <end position="99"/>
    </location>
</feature>
<feature type="compositionally biased region" description="Basic and acidic residues" evidence="2">
    <location>
        <begin position="364"/>
        <end position="376"/>
    </location>
</feature>
<proteinExistence type="predicted"/>
<feature type="compositionally biased region" description="Basic and acidic residues" evidence="2">
    <location>
        <begin position="187"/>
        <end position="205"/>
    </location>
</feature>
<dbReference type="FunFam" id="1.10.8.10:FF:000064">
    <property type="entry name" value="Similar to CUE domain-containing protein"/>
    <property type="match status" value="1"/>
</dbReference>
<dbReference type="SMART" id="SM00546">
    <property type="entry name" value="CUE"/>
    <property type="match status" value="1"/>
</dbReference>
<organism evidence="5 6">
    <name type="scientific">Candida dubliniensis (strain CD36 / ATCC MYA-646 / CBS 7987 / NCPF 3949 / NRRL Y-17841)</name>
    <name type="common">Yeast</name>
    <dbReference type="NCBI Taxonomy" id="573826"/>
    <lineage>
        <taxon>Eukaryota</taxon>
        <taxon>Fungi</taxon>
        <taxon>Dikarya</taxon>
        <taxon>Ascomycota</taxon>
        <taxon>Saccharomycotina</taxon>
        <taxon>Pichiomycetes</taxon>
        <taxon>Debaryomycetaceae</taxon>
        <taxon>Candida/Lodderomyces clade</taxon>
        <taxon>Candida</taxon>
    </lineage>
</organism>
<feature type="compositionally biased region" description="Basic residues" evidence="2">
    <location>
        <begin position="213"/>
        <end position="224"/>
    </location>
</feature>
<dbReference type="RefSeq" id="XP_002417158.1">
    <property type="nucleotide sequence ID" value="XM_002417113.1"/>
</dbReference>
<feature type="compositionally biased region" description="Basic and acidic residues" evidence="2">
    <location>
        <begin position="330"/>
        <end position="344"/>
    </location>
</feature>
<feature type="compositionally biased region" description="Acidic residues" evidence="2">
    <location>
        <begin position="242"/>
        <end position="253"/>
    </location>
</feature>
<feature type="compositionally biased region" description="Basic and acidic residues" evidence="2">
    <location>
        <begin position="22"/>
        <end position="85"/>
    </location>
</feature>
<feature type="domain" description="CUE" evidence="3">
    <location>
        <begin position="112"/>
        <end position="155"/>
    </location>
</feature>
<gene>
    <name evidence="4" type="ordered locus">Cd36_04910</name>
    <name evidence="5" type="ORF">CD36_04910</name>
</gene>
<keyword evidence="6" id="KW-1185">Reference proteome</keyword>
<name>B9W7T7_CANDC</name>
<reference evidence="5 6" key="1">
    <citation type="journal article" date="2009" name="Genome Res.">
        <title>Comparative genomics of the fungal pathogens Candida dubliniensis and Candida albicans.</title>
        <authorList>
            <person name="Jackson A.P."/>
            <person name="Gamble J.A."/>
            <person name="Yeomans T."/>
            <person name="Moran G.P."/>
            <person name="Saunders D."/>
            <person name="Harris D."/>
            <person name="Aslett M."/>
            <person name="Barrell J.F."/>
            <person name="Butler G."/>
            <person name="Citiulo F."/>
            <person name="Coleman D.C."/>
            <person name="de Groot P.W.J."/>
            <person name="Goodwin T.J."/>
            <person name="Quail M.A."/>
            <person name="McQuillan J."/>
            <person name="Munro C.A."/>
            <person name="Pain A."/>
            <person name="Poulter R.T."/>
            <person name="Rajandream M.A."/>
            <person name="Renauld H."/>
            <person name="Spiering M.J."/>
            <person name="Tivey A."/>
            <person name="Gow N.A.R."/>
            <person name="Barrell B."/>
            <person name="Sullivan D.J."/>
            <person name="Berriman M."/>
        </authorList>
    </citation>
    <scope>NUCLEOTIDE SEQUENCE [LARGE SCALE GENOMIC DNA]</scope>
    <source>
        <strain evidence="6">CD36 / ATCC MYA-646 / CBS 7987 / NCPF 3949 / NRRL Y-17841</strain>
    </source>
</reference>
<dbReference type="PANTHER" id="PTHR16461">
    <property type="entry name" value="TOLL-INTERACTING PROTEIN"/>
    <property type="match status" value="1"/>
</dbReference>
<dbReference type="PANTHER" id="PTHR16461:SF5">
    <property type="entry name" value="TOLL-INTERACTING PROTEIN"/>
    <property type="match status" value="1"/>
</dbReference>
<dbReference type="KEGG" id="cdu:CD36_04910"/>
<dbReference type="PROSITE" id="PS51140">
    <property type="entry name" value="CUE"/>
    <property type="match status" value="1"/>
</dbReference>
<dbReference type="InterPro" id="IPR003892">
    <property type="entry name" value="CUE"/>
</dbReference>
<dbReference type="eggNOG" id="KOG0504">
    <property type="taxonomic scope" value="Eukaryota"/>
</dbReference>
<dbReference type="InterPro" id="IPR009060">
    <property type="entry name" value="UBA-like_sf"/>
</dbReference>
<evidence type="ECO:0000259" key="3">
    <source>
        <dbReference type="PROSITE" id="PS51140"/>
    </source>
</evidence>
<keyword evidence="1" id="KW-0833">Ubl conjugation pathway</keyword>
<sequence>MTKQSEELNVVSSEPLDSIDDSSEKETTVATADKESSTSEENKQETTEESTKESKSADSTSETKSETKPESKKDRKTVSFKKEIDSTEEVPINEEEQDESVPPPQPPRPKDPTQQIIEDMKQAFPNIEEKYIIATLIASQGNPDPAFNALLYISDPTFKPEIPVYKPPISTSSTGSIGTGGGGGGRNSKELTDDELLARKLQKEFELEDERNRRNRRRSSHERHRAAEQQRQRHYRNHQGDGDDELDDSPDEFEQIKETFTQGLEEAKSTLNGWVSNIAKRFEGNNDGNNPQQRRNDNPKLFGALGGSSFNDNKRKTNRFDEDPEILSNDFHDGIRLQDNDDHGPSLPNRFKGELQSDTPTLASREKGPSDKKKWQPLESGVSADPDAFLVTDSEEDGDDVATTDATKNTTIGSTKK</sequence>
<feature type="compositionally biased region" description="Basic and acidic residues" evidence="2">
    <location>
        <begin position="312"/>
        <end position="321"/>
    </location>
</feature>
<dbReference type="VEuPathDB" id="FungiDB:CD36_04910"/>